<keyword evidence="4 7" id="KW-0808">Transferase</keyword>
<sequence>MSDNVHHLSPLLRQSSDILVERAQGMYVYAEDGGKYMDFASGIGVLSTGHCHPRVVEAAKAQIDRVVHAQYAIMKHQPILELSDRLVELLPDAIDSVFFSNAGTEAVEASIRLARQATGKPNIIAFRGCFHGRTMGSLATTSSSAAVRQGVQPLMGGVVTAPFPDTNWYGMSEDDAAEFCLRELDYILQVQSVPMETAAMLIEPIQGEAGYIPANTKFMQGLQERCNKHGILLIMDEVQSGNGRSGLQWGYEHFGVEPDVVVSAKGVASGFQLSFMAAPASLMSKALPGSQGGTYGGNAVACAAGLATLDVMRDEKLVENAAERGAQLRARLEDVQSRHPEIGNITGKGLMIGTHLVDEHGKPDGDRGAKMLKACEHLGLLMIRCGPWGGNVVRWIPPLIVTAEEIDWAVDRFEEALVQTGGGTQETRMRSTG</sequence>
<dbReference type="RefSeq" id="WP_016352882.1">
    <property type="nucleotide sequence ID" value="NZ_MBFX01000002.1"/>
</dbReference>
<proteinExistence type="inferred from homology"/>
<dbReference type="EMBL" id="VIFK01000002">
    <property type="protein sequence ID" value="TQF00987.1"/>
    <property type="molecule type" value="Genomic_DNA"/>
</dbReference>
<name>A0A540VWB9_9GAMM</name>
<dbReference type="PROSITE" id="PS00600">
    <property type="entry name" value="AA_TRANSFER_CLASS_3"/>
    <property type="match status" value="1"/>
</dbReference>
<keyword evidence="3 7" id="KW-0032">Aminotransferase</keyword>
<comment type="similarity">
    <text evidence="2 6">Belongs to the class-III pyridoxal-phosphate-dependent aminotransferase family.</text>
</comment>
<evidence type="ECO:0000256" key="4">
    <source>
        <dbReference type="ARBA" id="ARBA00022679"/>
    </source>
</evidence>
<evidence type="ECO:0000313" key="7">
    <source>
        <dbReference type="EMBL" id="TQF00987.1"/>
    </source>
</evidence>
<dbReference type="AlphaFoldDB" id="A0A540VWB9"/>
<reference evidence="7 8" key="1">
    <citation type="submission" date="2019-06" db="EMBL/GenBank/DDBJ databases">
        <title>Metagenome assembled Genome of Spiribacter salinus SL48-SHIP from the microbial mat of Salt Lake 48 (Novosibirsk region, Russia).</title>
        <authorList>
            <person name="Shipova A."/>
            <person name="Rozanov A.S."/>
            <person name="Bryanskaya A.V."/>
            <person name="Peltek S.E."/>
        </authorList>
    </citation>
    <scope>NUCLEOTIDE SEQUENCE [LARGE SCALE GENOMIC DNA]</scope>
    <source>
        <strain evidence="7">SL48-SHIP-2</strain>
    </source>
</reference>
<evidence type="ECO:0000313" key="8">
    <source>
        <dbReference type="Proteomes" id="UP000315400"/>
    </source>
</evidence>
<dbReference type="InterPro" id="IPR049704">
    <property type="entry name" value="Aminotrans_3_PPA_site"/>
</dbReference>
<evidence type="ECO:0000256" key="6">
    <source>
        <dbReference type="RuleBase" id="RU003560"/>
    </source>
</evidence>
<comment type="cofactor">
    <cofactor evidence="1">
        <name>pyridoxal 5'-phosphate</name>
        <dbReference type="ChEBI" id="CHEBI:597326"/>
    </cofactor>
</comment>
<dbReference type="Pfam" id="PF00202">
    <property type="entry name" value="Aminotran_3"/>
    <property type="match status" value="1"/>
</dbReference>
<dbReference type="InterPro" id="IPR015422">
    <property type="entry name" value="PyrdxlP-dep_Trfase_small"/>
</dbReference>
<dbReference type="FunFam" id="3.40.640.10:FF:000013">
    <property type="entry name" value="4-aminobutyrate aminotransferase"/>
    <property type="match status" value="1"/>
</dbReference>
<dbReference type="InterPro" id="IPR015421">
    <property type="entry name" value="PyrdxlP-dep_Trfase_major"/>
</dbReference>
<dbReference type="GO" id="GO:0008483">
    <property type="term" value="F:transaminase activity"/>
    <property type="evidence" value="ECO:0007669"/>
    <property type="project" value="UniProtKB-KW"/>
</dbReference>
<dbReference type="InterPro" id="IPR015424">
    <property type="entry name" value="PyrdxlP-dep_Trfase"/>
</dbReference>
<evidence type="ECO:0000256" key="3">
    <source>
        <dbReference type="ARBA" id="ARBA00022576"/>
    </source>
</evidence>
<dbReference type="GO" id="GO:0030170">
    <property type="term" value="F:pyridoxal phosphate binding"/>
    <property type="evidence" value="ECO:0007669"/>
    <property type="project" value="InterPro"/>
</dbReference>
<dbReference type="GO" id="GO:0042802">
    <property type="term" value="F:identical protein binding"/>
    <property type="evidence" value="ECO:0007669"/>
    <property type="project" value="TreeGrafter"/>
</dbReference>
<keyword evidence="5 6" id="KW-0663">Pyridoxal phosphate</keyword>
<evidence type="ECO:0000256" key="5">
    <source>
        <dbReference type="ARBA" id="ARBA00022898"/>
    </source>
</evidence>
<dbReference type="PIRSF" id="PIRSF000521">
    <property type="entry name" value="Transaminase_4ab_Lys_Orn"/>
    <property type="match status" value="1"/>
</dbReference>
<dbReference type="Gene3D" id="3.40.640.10">
    <property type="entry name" value="Type I PLP-dependent aspartate aminotransferase-like (Major domain)"/>
    <property type="match status" value="1"/>
</dbReference>
<comment type="caution">
    <text evidence="7">The sequence shown here is derived from an EMBL/GenBank/DDBJ whole genome shotgun (WGS) entry which is preliminary data.</text>
</comment>
<dbReference type="STRING" id="1260251.SPISAL_02400"/>
<dbReference type="Proteomes" id="UP000315400">
    <property type="component" value="Unassembled WGS sequence"/>
</dbReference>
<evidence type="ECO:0000256" key="1">
    <source>
        <dbReference type="ARBA" id="ARBA00001933"/>
    </source>
</evidence>
<dbReference type="SUPFAM" id="SSF53383">
    <property type="entry name" value="PLP-dependent transferases"/>
    <property type="match status" value="1"/>
</dbReference>
<evidence type="ECO:0000256" key="2">
    <source>
        <dbReference type="ARBA" id="ARBA00008954"/>
    </source>
</evidence>
<dbReference type="PANTHER" id="PTHR11986">
    <property type="entry name" value="AMINOTRANSFERASE CLASS III"/>
    <property type="match status" value="1"/>
</dbReference>
<dbReference type="InterPro" id="IPR050103">
    <property type="entry name" value="Class-III_PLP-dep_AT"/>
</dbReference>
<dbReference type="InterPro" id="IPR005814">
    <property type="entry name" value="Aminotrans_3"/>
</dbReference>
<organism evidence="7 8">
    <name type="scientific">Spiribacter salinus</name>
    <dbReference type="NCBI Taxonomy" id="1335746"/>
    <lineage>
        <taxon>Bacteria</taxon>
        <taxon>Pseudomonadati</taxon>
        <taxon>Pseudomonadota</taxon>
        <taxon>Gammaproteobacteria</taxon>
        <taxon>Chromatiales</taxon>
        <taxon>Ectothiorhodospiraceae</taxon>
        <taxon>Spiribacter</taxon>
    </lineage>
</organism>
<dbReference type="CDD" id="cd00610">
    <property type="entry name" value="OAT_like"/>
    <property type="match status" value="1"/>
</dbReference>
<accession>A0A540VWB9</accession>
<gene>
    <name evidence="7" type="ORF">FKY71_00995</name>
</gene>
<protein>
    <submittedName>
        <fullName evidence="7">Aminotransferase class III-fold pyridoxal phosphate-dependent enzyme</fullName>
    </submittedName>
</protein>
<dbReference type="Gene3D" id="3.90.1150.10">
    <property type="entry name" value="Aspartate Aminotransferase, domain 1"/>
    <property type="match status" value="1"/>
</dbReference>